<name>A0A5N4B2N8_PHOPY</name>
<dbReference type="SUPFAM" id="SSF56672">
    <property type="entry name" value="DNA/RNA polymerases"/>
    <property type="match status" value="1"/>
</dbReference>
<dbReference type="Pfam" id="PF17917">
    <property type="entry name" value="RT_RNaseH"/>
    <property type="match status" value="1"/>
</dbReference>
<dbReference type="PROSITE" id="PS50878">
    <property type="entry name" value="RT_POL"/>
    <property type="match status" value="1"/>
</dbReference>
<dbReference type="InterPro" id="IPR001584">
    <property type="entry name" value="Integrase_cat-core"/>
</dbReference>
<dbReference type="Pfam" id="PF03732">
    <property type="entry name" value="Retrotrans_gag"/>
    <property type="match status" value="1"/>
</dbReference>
<comment type="caution">
    <text evidence="11">The sequence shown here is derived from an EMBL/GenBank/DDBJ whole genome shotgun (WGS) entry which is preliminary data.</text>
</comment>
<dbReference type="EMBL" id="VVIM01000001">
    <property type="protein sequence ID" value="KAB0803788.1"/>
    <property type="molecule type" value="Genomic_DNA"/>
</dbReference>
<dbReference type="PANTHER" id="PTHR37984:SF5">
    <property type="entry name" value="PROTEIN NYNRIN-LIKE"/>
    <property type="match status" value="1"/>
</dbReference>
<keyword evidence="5" id="KW-0255">Endonuclease</keyword>
<dbReference type="InterPro" id="IPR050951">
    <property type="entry name" value="Retrovirus_Pol_polyprotein"/>
</dbReference>
<evidence type="ECO:0000313" key="11">
    <source>
        <dbReference type="EMBL" id="KAB0803788.1"/>
    </source>
</evidence>
<keyword evidence="12" id="KW-1185">Reference proteome</keyword>
<dbReference type="Gene3D" id="3.30.70.270">
    <property type="match status" value="2"/>
</dbReference>
<dbReference type="FunFam" id="3.30.420.10:FF:000063">
    <property type="entry name" value="Retrovirus-related Pol polyprotein from transposon 297-like Protein"/>
    <property type="match status" value="1"/>
</dbReference>
<protein>
    <recommendedName>
        <fullName evidence="1">RNA-directed DNA polymerase</fullName>
        <ecNumber evidence="1">2.7.7.49</ecNumber>
    </recommendedName>
</protein>
<dbReference type="InterPro" id="IPR036397">
    <property type="entry name" value="RNaseH_sf"/>
</dbReference>
<keyword evidence="4" id="KW-0540">Nuclease</keyword>
<dbReference type="Gene3D" id="1.10.340.70">
    <property type="match status" value="1"/>
</dbReference>
<feature type="domain" description="Reverse transcriptase" evidence="9">
    <location>
        <begin position="489"/>
        <end position="667"/>
    </location>
</feature>
<evidence type="ECO:0000256" key="3">
    <source>
        <dbReference type="ARBA" id="ARBA00022695"/>
    </source>
</evidence>
<accession>A0A5N4B2N8</accession>
<feature type="region of interest" description="Disordered" evidence="8">
    <location>
        <begin position="1301"/>
        <end position="1349"/>
    </location>
</feature>
<feature type="domain" description="Integrase catalytic" evidence="10">
    <location>
        <begin position="1024"/>
        <end position="1189"/>
    </location>
</feature>
<evidence type="ECO:0000256" key="8">
    <source>
        <dbReference type="SAM" id="MobiDB-lite"/>
    </source>
</evidence>
<evidence type="ECO:0000256" key="5">
    <source>
        <dbReference type="ARBA" id="ARBA00022759"/>
    </source>
</evidence>
<dbReference type="GO" id="GO:0004519">
    <property type="term" value="F:endonuclease activity"/>
    <property type="evidence" value="ECO:0007669"/>
    <property type="project" value="UniProtKB-KW"/>
</dbReference>
<dbReference type="GO" id="GO:0003676">
    <property type="term" value="F:nucleic acid binding"/>
    <property type="evidence" value="ECO:0007669"/>
    <property type="project" value="InterPro"/>
</dbReference>
<dbReference type="GO" id="GO:0042575">
    <property type="term" value="C:DNA polymerase complex"/>
    <property type="evidence" value="ECO:0007669"/>
    <property type="project" value="UniProtKB-ARBA"/>
</dbReference>
<dbReference type="SUPFAM" id="SSF50630">
    <property type="entry name" value="Acid proteases"/>
    <property type="match status" value="1"/>
</dbReference>
<dbReference type="InterPro" id="IPR000477">
    <property type="entry name" value="RT_dom"/>
</dbReference>
<dbReference type="EC" id="2.7.7.49" evidence="1"/>
<dbReference type="Pfam" id="PF00078">
    <property type="entry name" value="RVT_1"/>
    <property type="match status" value="1"/>
</dbReference>
<reference evidence="11 12" key="1">
    <citation type="journal article" date="2018" name="Elife">
        <title>Firefly genomes illuminate parallel origins of bioluminescence in beetles.</title>
        <authorList>
            <person name="Fallon T.R."/>
            <person name="Lower S.E."/>
            <person name="Chang C.H."/>
            <person name="Bessho-Uehara M."/>
            <person name="Martin G.J."/>
            <person name="Bewick A.J."/>
            <person name="Behringer M."/>
            <person name="Debat H.J."/>
            <person name="Wong I."/>
            <person name="Day J.C."/>
            <person name="Suvorov A."/>
            <person name="Silva C.J."/>
            <person name="Stanger-Hall K.F."/>
            <person name="Hall D.W."/>
            <person name="Schmitz R.J."/>
            <person name="Nelson D.R."/>
            <person name="Lewis S.M."/>
            <person name="Shigenobu S."/>
            <person name="Bybee S.M."/>
            <person name="Larracuente A.M."/>
            <person name="Oba Y."/>
            <person name="Weng J.K."/>
        </authorList>
    </citation>
    <scope>NUCLEOTIDE SEQUENCE [LARGE SCALE GENOMIC DNA]</scope>
    <source>
        <strain evidence="11">1611_PpyrPB1</strain>
        <tissue evidence="11">Whole body</tissue>
    </source>
</reference>
<keyword evidence="6" id="KW-0378">Hydrolase</keyword>
<dbReference type="GO" id="GO:0003964">
    <property type="term" value="F:RNA-directed DNA polymerase activity"/>
    <property type="evidence" value="ECO:0007669"/>
    <property type="project" value="UniProtKB-KW"/>
</dbReference>
<evidence type="ECO:0000256" key="4">
    <source>
        <dbReference type="ARBA" id="ARBA00022722"/>
    </source>
</evidence>
<evidence type="ECO:0000313" key="12">
    <source>
        <dbReference type="Proteomes" id="UP000327044"/>
    </source>
</evidence>
<evidence type="ECO:0000256" key="6">
    <source>
        <dbReference type="ARBA" id="ARBA00022801"/>
    </source>
</evidence>
<sequence length="1370" mass="156786">MLIGSIEPFKSKESEINSYLERMDQLFECNCVEEEKKVCMFLTLLGAEAYEVLRDLLSPELPKDKSYKDLKDVLMKHYSPKRLVIAERYQFHCARQESHEDVAAFTLKLKNLVKNCKFGQFMEEALRDKFVCGIRSEAMRRKLLSEEELTFGKAVKIASSMELAEGQARSLGSELVNKCQVNKKKFESNYSQGKPQFRTKQSGQTSSLGKSQSCKRCLRIHVDPSKCPAVKWKCFACDKIGHTARSPLCHKNKVHFTEEEEEQFEQSSQGQNEDVDEELYDDLVHWSRVYENEDVLRCVTIGDQCPVKVSVLINNKSVNMEVDTGANSTIMPFKMFKSRFGNVALTKLSNCRINTLFGEAKKSVYRALVDVHFRNNDFQLELKVVDYDSDVCLLGRYWLDKLIPNWKSKLLDTTISHIEVNNLNSQESMANVIKHLKQKYSGVLSKGFINDFVVNIKVQNSSIPKFCKPYRIPYALKDTVEAEIQKLVKEGILEAVTTSEWASPIVVVPKSDGRIRICGDFKQTINPCIENQYYPLPTTEEIFASLAGGRIFSIIDLKNAYLQLKVSDESKKLLVVNTPIGLYAYTRLAFGIKSAPHIFQSVIDQILRGIEGVHCYLDDCLIQAKDNNEMQARLIKILDRLKQYNVRINWEKSKFFVTKVEFLGHTLSEAGIEPSKDKLEAILKAPVPVNKQQLQSYLGLLHYYAKFIPMLAAKVAPLYKLLRKEVVWVWDKPVNDCFEGSKLFLTSSNILMTFNPKLPIIVSCDASNYGVGAVLAHMMPDGSERPVMFASATLSKSEQNYSQLEKEALSIIFGVRKFHNYLFGRKFTLFNDHKPLQTILSPQKSLPPLAAARCHRWAVALSIYDYNIKYREGKNMQNADAFSRLPLKNSMSGESVNYFSVVKNSPLSAKDIANETTKDKVLQQVIGFMMSGWPNPKELDAALNSYYKIREQLNLDMKCLMFNNRVIIPTHLRVPILHLLHEQHPGIVKMKMLARQYVYWPDINREIESLVKACECCQLMAGNIPDAPTTSWTWCPRKWQRLHLDLAMKNGIKFLILIDASSKWVDAWILKSTTASDVIACLRQTFSIFGLPDEIHSDNGPPFSSEEFEMFCKAQGIKVLKSPPIHPKSNGITERTIQTFKNNLLKQNFDVKTSIKSIQEKLDNFLFYYRNIPHNMTQTSPAELLLKQKPRTRISMLKPNFNNFVKDKQTTFLEKENREVGLAKYKSFVEGEKVYVKNVRGETAKWSYGIIKVRVSPVTYIVMVENYARHVHVDHLRKCVNYDDQSIKESTPVVLSPMKSLNGSHEIQNSSEGSNLPELCNLPDVSDLPNKSNSENSIEDNPEKRLYKNQETIELRRSVRNIKKPARYLD</sequence>
<evidence type="ECO:0000256" key="2">
    <source>
        <dbReference type="ARBA" id="ARBA00022679"/>
    </source>
</evidence>
<dbReference type="GO" id="GO:0016787">
    <property type="term" value="F:hydrolase activity"/>
    <property type="evidence" value="ECO:0007669"/>
    <property type="project" value="UniProtKB-KW"/>
</dbReference>
<dbReference type="Gene3D" id="2.40.70.10">
    <property type="entry name" value="Acid Proteases"/>
    <property type="match status" value="1"/>
</dbReference>
<dbReference type="InterPro" id="IPR012337">
    <property type="entry name" value="RNaseH-like_sf"/>
</dbReference>
<keyword evidence="7" id="KW-0695">RNA-directed DNA polymerase</keyword>
<keyword evidence="2" id="KW-0808">Transferase</keyword>
<dbReference type="InParanoid" id="A0A5N4B2N8"/>
<keyword evidence="3" id="KW-0548">Nucleotidyltransferase</keyword>
<organism evidence="11 12">
    <name type="scientific">Photinus pyralis</name>
    <name type="common">Common eastern firefly</name>
    <name type="synonym">Lampyris pyralis</name>
    <dbReference type="NCBI Taxonomy" id="7054"/>
    <lineage>
        <taxon>Eukaryota</taxon>
        <taxon>Metazoa</taxon>
        <taxon>Ecdysozoa</taxon>
        <taxon>Arthropoda</taxon>
        <taxon>Hexapoda</taxon>
        <taxon>Insecta</taxon>
        <taxon>Pterygota</taxon>
        <taxon>Neoptera</taxon>
        <taxon>Endopterygota</taxon>
        <taxon>Coleoptera</taxon>
        <taxon>Polyphaga</taxon>
        <taxon>Elateriformia</taxon>
        <taxon>Elateroidea</taxon>
        <taxon>Lampyridae</taxon>
        <taxon>Lampyrinae</taxon>
        <taxon>Photinus</taxon>
    </lineage>
</organism>
<dbReference type="Pfam" id="PF13975">
    <property type="entry name" value="gag-asp_proteas"/>
    <property type="match status" value="1"/>
</dbReference>
<feature type="compositionally biased region" description="Polar residues" evidence="8">
    <location>
        <begin position="1301"/>
        <end position="1314"/>
    </location>
</feature>
<dbReference type="PROSITE" id="PS50994">
    <property type="entry name" value="INTEGRASE"/>
    <property type="match status" value="1"/>
</dbReference>
<evidence type="ECO:0000259" key="9">
    <source>
        <dbReference type="PROSITE" id="PS50878"/>
    </source>
</evidence>
<dbReference type="InterPro" id="IPR043128">
    <property type="entry name" value="Rev_trsase/Diguanyl_cyclase"/>
</dbReference>
<dbReference type="SUPFAM" id="SSF53098">
    <property type="entry name" value="Ribonuclease H-like"/>
    <property type="match status" value="1"/>
</dbReference>
<evidence type="ECO:0000259" key="10">
    <source>
        <dbReference type="PROSITE" id="PS50994"/>
    </source>
</evidence>
<dbReference type="PANTHER" id="PTHR37984">
    <property type="entry name" value="PROTEIN CBG26694"/>
    <property type="match status" value="1"/>
</dbReference>
<dbReference type="GO" id="GO:0015074">
    <property type="term" value="P:DNA integration"/>
    <property type="evidence" value="ECO:0007669"/>
    <property type="project" value="InterPro"/>
</dbReference>
<evidence type="ECO:0000256" key="1">
    <source>
        <dbReference type="ARBA" id="ARBA00012493"/>
    </source>
</evidence>
<dbReference type="CDD" id="cd01647">
    <property type="entry name" value="RT_LTR"/>
    <property type="match status" value="1"/>
</dbReference>
<dbReference type="InterPro" id="IPR041373">
    <property type="entry name" value="RT_RNaseH"/>
</dbReference>
<dbReference type="CDD" id="cd09274">
    <property type="entry name" value="RNase_HI_RT_Ty3"/>
    <property type="match status" value="1"/>
</dbReference>
<gene>
    <name evidence="11" type="ORF">PPYR_00758</name>
</gene>
<evidence type="ECO:0000256" key="7">
    <source>
        <dbReference type="ARBA" id="ARBA00022918"/>
    </source>
</evidence>
<dbReference type="FunFam" id="1.10.340.70:FF:000003">
    <property type="entry name" value="Protein CBG25708"/>
    <property type="match status" value="1"/>
</dbReference>
<proteinExistence type="predicted"/>
<dbReference type="Pfam" id="PF17921">
    <property type="entry name" value="Integrase_H2C2"/>
    <property type="match status" value="1"/>
</dbReference>
<dbReference type="InterPro" id="IPR021109">
    <property type="entry name" value="Peptidase_aspartic_dom_sf"/>
</dbReference>
<dbReference type="InterPro" id="IPR005162">
    <property type="entry name" value="Retrotrans_gag_dom"/>
</dbReference>
<dbReference type="Gene3D" id="3.30.420.10">
    <property type="entry name" value="Ribonuclease H-like superfamily/Ribonuclease H"/>
    <property type="match status" value="1"/>
</dbReference>
<dbReference type="FunFam" id="3.30.70.270:FF:000020">
    <property type="entry name" value="Transposon Tf2-6 polyprotein-like Protein"/>
    <property type="match status" value="1"/>
</dbReference>
<dbReference type="Proteomes" id="UP000327044">
    <property type="component" value="Unassembled WGS sequence"/>
</dbReference>
<dbReference type="InterPro" id="IPR043502">
    <property type="entry name" value="DNA/RNA_pol_sf"/>
</dbReference>
<dbReference type="Pfam" id="PF00665">
    <property type="entry name" value="rve"/>
    <property type="match status" value="1"/>
</dbReference>
<dbReference type="InterPro" id="IPR041588">
    <property type="entry name" value="Integrase_H2C2"/>
</dbReference>
<dbReference type="Gene3D" id="3.10.10.10">
    <property type="entry name" value="HIV Type 1 Reverse Transcriptase, subunit A, domain 1"/>
    <property type="match status" value="1"/>
</dbReference>